<dbReference type="GO" id="GO:0003700">
    <property type="term" value="F:DNA-binding transcription factor activity"/>
    <property type="evidence" value="ECO:0007669"/>
    <property type="project" value="TreeGrafter"/>
</dbReference>
<dbReference type="SUPFAM" id="SSF48498">
    <property type="entry name" value="Tetracyclin repressor-like, C-terminal domain"/>
    <property type="match status" value="1"/>
</dbReference>
<evidence type="ECO:0000313" key="4">
    <source>
        <dbReference type="EMBL" id="SPD67480.1"/>
    </source>
</evidence>
<keyword evidence="4" id="KW-0614">Plasmid</keyword>
<gene>
    <name evidence="4" type="ORF">CBM2636_MP20330</name>
</gene>
<protein>
    <submittedName>
        <fullName evidence="4">TetR family transcriptional regulator</fullName>
    </submittedName>
</protein>
<accession>A0A375D9B0</accession>
<dbReference type="RefSeq" id="WP_115713027.1">
    <property type="nucleotide sequence ID" value="NZ_JAQOLH010000010.1"/>
</dbReference>
<dbReference type="PANTHER" id="PTHR30055:SF234">
    <property type="entry name" value="HTH-TYPE TRANSCRIPTIONAL REGULATOR BETI"/>
    <property type="match status" value="1"/>
</dbReference>
<dbReference type="InterPro" id="IPR009057">
    <property type="entry name" value="Homeodomain-like_sf"/>
</dbReference>
<sequence length="204" mass="22286">MATRRTDEDFIHDLTRLLCSEGVSSLTIGEIAQRMRCSRRRLYEIAPTKEALFVGICRDVLAANLERGFAAARRESDAARAVSAYLHAALNTSGLSKAALADLDAIDSGRAVFDAYQLARVRGLESLLEAGMRQGLMAPHNPRLVSEAILGAAHRLRSQQFLKDTGMKMGDAFSEFYEIILNGLLCRPDAGSRAQATCRSCPPQ</sequence>
<dbReference type="PANTHER" id="PTHR30055">
    <property type="entry name" value="HTH-TYPE TRANSCRIPTIONAL REGULATOR RUTR"/>
    <property type="match status" value="1"/>
</dbReference>
<organism evidence="4 5">
    <name type="scientific">Cupriavidus taiwanensis</name>
    <dbReference type="NCBI Taxonomy" id="164546"/>
    <lineage>
        <taxon>Bacteria</taxon>
        <taxon>Pseudomonadati</taxon>
        <taxon>Pseudomonadota</taxon>
        <taxon>Betaproteobacteria</taxon>
        <taxon>Burkholderiales</taxon>
        <taxon>Burkholderiaceae</taxon>
        <taxon>Cupriavidus</taxon>
    </lineage>
</organism>
<evidence type="ECO:0000256" key="1">
    <source>
        <dbReference type="ARBA" id="ARBA00023015"/>
    </source>
</evidence>
<dbReference type="Proteomes" id="UP000254259">
    <property type="component" value="Plasmid CBM2636_mp"/>
</dbReference>
<evidence type="ECO:0000313" key="5">
    <source>
        <dbReference type="Proteomes" id="UP000254259"/>
    </source>
</evidence>
<dbReference type="Gene3D" id="1.10.357.10">
    <property type="entry name" value="Tetracycline Repressor, domain 2"/>
    <property type="match status" value="1"/>
</dbReference>
<keyword evidence="1" id="KW-0805">Transcription regulation</keyword>
<keyword evidence="3" id="KW-0804">Transcription</keyword>
<dbReference type="Gene3D" id="1.10.10.60">
    <property type="entry name" value="Homeodomain-like"/>
    <property type="match status" value="1"/>
</dbReference>
<reference evidence="4 5" key="1">
    <citation type="submission" date="2018-01" db="EMBL/GenBank/DDBJ databases">
        <authorList>
            <person name="Clerissi C."/>
        </authorList>
    </citation>
    <scope>NUCLEOTIDE SEQUENCE [LARGE SCALE GENOMIC DNA]</scope>
    <source>
        <strain evidence="4">Cupriavidus taiwanensis SWF 66322</strain>
        <plasmid evidence="5">cbm2636_mp</plasmid>
    </source>
</reference>
<dbReference type="SUPFAM" id="SSF46689">
    <property type="entry name" value="Homeodomain-like"/>
    <property type="match status" value="1"/>
</dbReference>
<evidence type="ECO:0000256" key="3">
    <source>
        <dbReference type="ARBA" id="ARBA00023163"/>
    </source>
</evidence>
<evidence type="ECO:0000256" key="2">
    <source>
        <dbReference type="ARBA" id="ARBA00023125"/>
    </source>
</evidence>
<keyword evidence="2" id="KW-0238">DNA-binding</keyword>
<proteinExistence type="predicted"/>
<dbReference type="InterPro" id="IPR050109">
    <property type="entry name" value="HTH-type_TetR-like_transc_reg"/>
</dbReference>
<name>A0A375D9B0_9BURK</name>
<dbReference type="EMBL" id="LT984814">
    <property type="protein sequence ID" value="SPD67480.1"/>
    <property type="molecule type" value="Genomic_DNA"/>
</dbReference>
<geneLocation type="plasmid" evidence="5">
    <name>cbm2636_mp</name>
</geneLocation>
<dbReference type="GO" id="GO:0000976">
    <property type="term" value="F:transcription cis-regulatory region binding"/>
    <property type="evidence" value="ECO:0007669"/>
    <property type="project" value="TreeGrafter"/>
</dbReference>
<dbReference type="AlphaFoldDB" id="A0A375D9B0"/>
<dbReference type="InterPro" id="IPR036271">
    <property type="entry name" value="Tet_transcr_reg_TetR-rel_C_sf"/>
</dbReference>